<reference evidence="1" key="1">
    <citation type="submission" date="2021-01" db="EMBL/GenBank/DDBJ databases">
        <title>Whole genome shotgun sequence of Actinoplanes cyaneus NBRC 14990.</title>
        <authorList>
            <person name="Komaki H."/>
            <person name="Tamura T."/>
        </authorList>
    </citation>
    <scope>NUCLEOTIDE SEQUENCE</scope>
    <source>
        <strain evidence="1">NBRC 14990</strain>
    </source>
</reference>
<protein>
    <submittedName>
        <fullName evidence="1">Uncharacterized protein</fullName>
    </submittedName>
</protein>
<gene>
    <name evidence="1" type="ORF">Acy02nite_47190</name>
</gene>
<accession>A0A919INX4</accession>
<dbReference type="Proteomes" id="UP000619479">
    <property type="component" value="Unassembled WGS sequence"/>
</dbReference>
<sequence>MTCFPETVSVLISTRAVAIAALWTVSGGFTIDDSLSLSIDNITLGQLGEGARSFSESAAVPHWATAGRAGTCRLAVGGIGGRAGQP</sequence>
<evidence type="ECO:0000313" key="1">
    <source>
        <dbReference type="EMBL" id="GID66838.1"/>
    </source>
</evidence>
<keyword evidence="2" id="KW-1185">Reference proteome</keyword>
<evidence type="ECO:0000313" key="2">
    <source>
        <dbReference type="Proteomes" id="UP000619479"/>
    </source>
</evidence>
<name>A0A919INX4_9ACTN</name>
<proteinExistence type="predicted"/>
<organism evidence="1 2">
    <name type="scientific">Actinoplanes cyaneus</name>
    <dbReference type="NCBI Taxonomy" id="52696"/>
    <lineage>
        <taxon>Bacteria</taxon>
        <taxon>Bacillati</taxon>
        <taxon>Actinomycetota</taxon>
        <taxon>Actinomycetes</taxon>
        <taxon>Micromonosporales</taxon>
        <taxon>Micromonosporaceae</taxon>
        <taxon>Actinoplanes</taxon>
    </lineage>
</organism>
<dbReference type="EMBL" id="BOMH01000036">
    <property type="protein sequence ID" value="GID66838.1"/>
    <property type="molecule type" value="Genomic_DNA"/>
</dbReference>
<comment type="caution">
    <text evidence="1">The sequence shown here is derived from an EMBL/GenBank/DDBJ whole genome shotgun (WGS) entry which is preliminary data.</text>
</comment>
<dbReference type="AlphaFoldDB" id="A0A919INX4"/>